<accession>A0A917S9M8</accession>
<dbReference type="Proteomes" id="UP000654670">
    <property type="component" value="Unassembled WGS sequence"/>
</dbReference>
<comment type="caution">
    <text evidence="1">The sequence shown here is derived from an EMBL/GenBank/DDBJ whole genome shotgun (WGS) entry which is preliminary data.</text>
</comment>
<evidence type="ECO:0000313" key="2">
    <source>
        <dbReference type="Proteomes" id="UP000654670"/>
    </source>
</evidence>
<organism evidence="1 2">
    <name type="scientific">Sporolactobacillus putidus</name>
    <dbReference type="NCBI Taxonomy" id="492735"/>
    <lineage>
        <taxon>Bacteria</taxon>
        <taxon>Bacillati</taxon>
        <taxon>Bacillota</taxon>
        <taxon>Bacilli</taxon>
        <taxon>Bacillales</taxon>
        <taxon>Sporolactobacillaceae</taxon>
        <taxon>Sporolactobacillus</taxon>
    </lineage>
</organism>
<gene>
    <name evidence="1" type="ORF">GCM10007968_28600</name>
</gene>
<dbReference type="RefSeq" id="WP_188804590.1">
    <property type="nucleotide sequence ID" value="NZ_BMOK01000016.1"/>
</dbReference>
<dbReference type="EMBL" id="BMOK01000016">
    <property type="protein sequence ID" value="GGL62941.1"/>
    <property type="molecule type" value="Genomic_DNA"/>
</dbReference>
<proteinExistence type="predicted"/>
<dbReference type="AlphaFoldDB" id="A0A917S9M8"/>
<sequence length="58" mass="6695">MLTDFERKIAQIMRNDLAMRRMTLVNDLEQRTGHDAKEIEQAIEKVKHTSKTDGGLLP</sequence>
<protein>
    <submittedName>
        <fullName evidence="1">Uncharacterized protein</fullName>
    </submittedName>
</protein>
<name>A0A917S9M8_9BACL</name>
<evidence type="ECO:0000313" key="1">
    <source>
        <dbReference type="EMBL" id="GGL62941.1"/>
    </source>
</evidence>
<keyword evidence="2" id="KW-1185">Reference proteome</keyword>
<reference evidence="1" key="1">
    <citation type="journal article" date="2014" name="Int. J. Syst. Evol. Microbiol.">
        <title>Complete genome sequence of Corynebacterium casei LMG S-19264T (=DSM 44701T), isolated from a smear-ripened cheese.</title>
        <authorList>
            <consortium name="US DOE Joint Genome Institute (JGI-PGF)"/>
            <person name="Walter F."/>
            <person name="Albersmeier A."/>
            <person name="Kalinowski J."/>
            <person name="Ruckert C."/>
        </authorList>
    </citation>
    <scope>NUCLEOTIDE SEQUENCE</scope>
    <source>
        <strain evidence="1">JCM 15325</strain>
    </source>
</reference>
<reference evidence="1" key="2">
    <citation type="submission" date="2020-09" db="EMBL/GenBank/DDBJ databases">
        <authorList>
            <person name="Sun Q."/>
            <person name="Ohkuma M."/>
        </authorList>
    </citation>
    <scope>NUCLEOTIDE SEQUENCE</scope>
    <source>
        <strain evidence="1">JCM 15325</strain>
    </source>
</reference>